<dbReference type="InterPro" id="IPR036734">
    <property type="entry name" value="Neur_chan_lig-bd_sf"/>
</dbReference>
<dbReference type="InterPro" id="IPR006201">
    <property type="entry name" value="Neur_channel"/>
</dbReference>
<dbReference type="SUPFAM" id="SSF63712">
    <property type="entry name" value="Nicotinic receptor ligand binding domain-like"/>
    <property type="match status" value="1"/>
</dbReference>
<dbReference type="GO" id="GO:0004888">
    <property type="term" value="F:transmembrane signaling receptor activity"/>
    <property type="evidence" value="ECO:0007669"/>
    <property type="project" value="InterPro"/>
</dbReference>
<evidence type="ECO:0000256" key="4">
    <source>
        <dbReference type="ARBA" id="ARBA00023136"/>
    </source>
</evidence>
<dbReference type="InterPro" id="IPR006202">
    <property type="entry name" value="Neur_chan_lig-bd"/>
</dbReference>
<dbReference type="CDD" id="cd19051">
    <property type="entry name" value="LGIC_TM_cation"/>
    <property type="match status" value="1"/>
</dbReference>
<keyword evidence="6" id="KW-0732">Signal</keyword>
<evidence type="ECO:0000313" key="9">
    <source>
        <dbReference type="EMBL" id="CAC5421488.1"/>
    </source>
</evidence>
<dbReference type="Gene3D" id="1.20.58.390">
    <property type="entry name" value="Neurotransmitter-gated ion-channel transmembrane domain"/>
    <property type="match status" value="1"/>
</dbReference>
<dbReference type="CDD" id="cd18989">
    <property type="entry name" value="LGIC_ECD_cation"/>
    <property type="match status" value="1"/>
</dbReference>
<keyword evidence="4 5" id="KW-0472">Membrane</keyword>
<organism evidence="9 10">
    <name type="scientific">Mytilus coruscus</name>
    <name type="common">Sea mussel</name>
    <dbReference type="NCBI Taxonomy" id="42192"/>
    <lineage>
        <taxon>Eukaryota</taxon>
        <taxon>Metazoa</taxon>
        <taxon>Spiralia</taxon>
        <taxon>Lophotrochozoa</taxon>
        <taxon>Mollusca</taxon>
        <taxon>Bivalvia</taxon>
        <taxon>Autobranchia</taxon>
        <taxon>Pteriomorphia</taxon>
        <taxon>Mytilida</taxon>
        <taxon>Mytiloidea</taxon>
        <taxon>Mytilidae</taxon>
        <taxon>Mytilinae</taxon>
        <taxon>Mytilus</taxon>
    </lineage>
</organism>
<dbReference type="SUPFAM" id="SSF90112">
    <property type="entry name" value="Neurotransmitter-gated ion-channel transmembrane pore"/>
    <property type="match status" value="1"/>
</dbReference>
<keyword evidence="2 5" id="KW-0812">Transmembrane</keyword>
<feature type="transmembrane region" description="Helical" evidence="5">
    <location>
        <begin position="266"/>
        <end position="286"/>
    </location>
</feature>
<gene>
    <name evidence="9" type="ORF">MCOR_53610</name>
</gene>
<dbReference type="InterPro" id="IPR038050">
    <property type="entry name" value="Neuro_actylchol_rec"/>
</dbReference>
<feature type="transmembrane region" description="Helical" evidence="5">
    <location>
        <begin position="231"/>
        <end position="254"/>
    </location>
</feature>
<reference evidence="9 10" key="1">
    <citation type="submission" date="2020-06" db="EMBL/GenBank/DDBJ databases">
        <authorList>
            <person name="Li R."/>
            <person name="Bekaert M."/>
        </authorList>
    </citation>
    <scope>NUCLEOTIDE SEQUENCE [LARGE SCALE GENOMIC DNA]</scope>
    <source>
        <strain evidence="10">wild</strain>
    </source>
</reference>
<evidence type="ECO:0000259" key="7">
    <source>
        <dbReference type="Pfam" id="PF02931"/>
    </source>
</evidence>
<evidence type="ECO:0000313" key="10">
    <source>
        <dbReference type="Proteomes" id="UP000507470"/>
    </source>
</evidence>
<dbReference type="InterPro" id="IPR006029">
    <property type="entry name" value="Neurotrans-gated_channel_TM"/>
</dbReference>
<feature type="domain" description="Neurotransmitter-gated ion-channel ligand-binding" evidence="7">
    <location>
        <begin position="29"/>
        <end position="230"/>
    </location>
</feature>
<evidence type="ECO:0000256" key="3">
    <source>
        <dbReference type="ARBA" id="ARBA00022989"/>
    </source>
</evidence>
<name>A0A6J8EM44_MYTCO</name>
<dbReference type="OrthoDB" id="6124516at2759"/>
<dbReference type="PANTHER" id="PTHR18945">
    <property type="entry name" value="NEUROTRANSMITTER GATED ION CHANNEL"/>
    <property type="match status" value="1"/>
</dbReference>
<dbReference type="AlphaFoldDB" id="A0A6J8EM44"/>
<evidence type="ECO:0000256" key="6">
    <source>
        <dbReference type="SAM" id="SignalP"/>
    </source>
</evidence>
<dbReference type="InterPro" id="IPR036719">
    <property type="entry name" value="Neuro-gated_channel_TM_sf"/>
</dbReference>
<dbReference type="PRINTS" id="PR00252">
    <property type="entry name" value="NRIONCHANNEL"/>
</dbReference>
<evidence type="ECO:0000259" key="8">
    <source>
        <dbReference type="Pfam" id="PF02932"/>
    </source>
</evidence>
<keyword evidence="10" id="KW-1185">Reference proteome</keyword>
<dbReference type="FunFam" id="2.70.170.10:FF:000028">
    <property type="entry name" value="AcetylCholine Receptor"/>
    <property type="match status" value="1"/>
</dbReference>
<evidence type="ECO:0000256" key="1">
    <source>
        <dbReference type="ARBA" id="ARBA00004141"/>
    </source>
</evidence>
<dbReference type="Proteomes" id="UP000507470">
    <property type="component" value="Unassembled WGS sequence"/>
</dbReference>
<dbReference type="Pfam" id="PF02932">
    <property type="entry name" value="Neur_chan_memb"/>
    <property type="match status" value="1"/>
</dbReference>
<dbReference type="Pfam" id="PF02931">
    <property type="entry name" value="Neur_chan_LBD"/>
    <property type="match status" value="1"/>
</dbReference>
<keyword evidence="3 5" id="KW-1133">Transmembrane helix</keyword>
<protein>
    <submittedName>
        <fullName evidence="9">CHRNN</fullName>
    </submittedName>
</protein>
<feature type="signal peptide" evidence="6">
    <location>
        <begin position="1"/>
        <end position="21"/>
    </location>
</feature>
<sequence>MKFRNIGLLIPLLAFINIVHAQTSPDLKSLHTDLFNNYKKEVLPIENPSKRLEIGVAFYLNSLNSFNEVEESISVTGAMLFNWTDSALKWNHTMYGNVAFTVIDSKDLWLPSIFLVNRIDSMNPVGDGIKFPATITATGEVAYFPGGIINAKCQTDISKFPFDRQTCTLTFVPWGFMSPQLTLNSIYDEAQLIYFSPHSDWKLEKYSTRTNINYFGYSLFYVELTIKREPLYFAVMIIVPTLLFSLLNPLVFVLPVESGERVSLSVTLLLSYTIFLTLASASIPTSSNPMCVLLIVMVAMIGISGTIVIGTIVSAKYFYLENNKNLGYIMNYLIGRFNKRKKSVAPIDENNKLFKTAKDGRQFGNQDTFALIFLTCRSYCNRYYCAMLETDTKVKCLAQSYL</sequence>
<feature type="domain" description="Neurotransmitter-gated ion-channel transmembrane" evidence="8">
    <location>
        <begin position="237"/>
        <end position="307"/>
    </location>
</feature>
<feature type="transmembrane region" description="Helical" evidence="5">
    <location>
        <begin position="292"/>
        <end position="320"/>
    </location>
</feature>
<feature type="chain" id="PRO_5026909254" evidence="6">
    <location>
        <begin position="22"/>
        <end position="402"/>
    </location>
</feature>
<evidence type="ECO:0000256" key="2">
    <source>
        <dbReference type="ARBA" id="ARBA00022692"/>
    </source>
</evidence>
<accession>A0A6J8EM44</accession>
<dbReference type="GO" id="GO:0005230">
    <property type="term" value="F:extracellular ligand-gated monoatomic ion channel activity"/>
    <property type="evidence" value="ECO:0007669"/>
    <property type="project" value="InterPro"/>
</dbReference>
<comment type="subcellular location">
    <subcellularLocation>
        <location evidence="1">Membrane</location>
        <topology evidence="1">Multi-pass membrane protein</topology>
    </subcellularLocation>
</comment>
<proteinExistence type="predicted"/>
<dbReference type="GO" id="GO:0016020">
    <property type="term" value="C:membrane"/>
    <property type="evidence" value="ECO:0007669"/>
    <property type="project" value="UniProtKB-SubCell"/>
</dbReference>
<evidence type="ECO:0000256" key="5">
    <source>
        <dbReference type="SAM" id="Phobius"/>
    </source>
</evidence>
<dbReference type="Gene3D" id="2.70.170.10">
    <property type="entry name" value="Neurotransmitter-gated ion-channel ligand-binding domain"/>
    <property type="match status" value="1"/>
</dbReference>
<dbReference type="EMBL" id="CACVKT020009355">
    <property type="protein sequence ID" value="CAC5421488.1"/>
    <property type="molecule type" value="Genomic_DNA"/>
</dbReference>